<organism evidence="3 4">
    <name type="scientific">Gordonia soli NBRC 108243</name>
    <dbReference type="NCBI Taxonomy" id="1223545"/>
    <lineage>
        <taxon>Bacteria</taxon>
        <taxon>Bacillati</taxon>
        <taxon>Actinomycetota</taxon>
        <taxon>Actinomycetes</taxon>
        <taxon>Mycobacteriales</taxon>
        <taxon>Gordoniaceae</taxon>
        <taxon>Gordonia</taxon>
    </lineage>
</organism>
<sequence>MAESATVERGVDDIDPRSVGTAAPAAASDRGAVVIANRVGEKIAARVALDVDGVVAHQAGLGSVLGGAVPGRAVVGTDYPQARVDMSQTAPTVGLTVALDWPCAVTDVCREVRRRVADELTRLTGIRPGRVDVVVAQLISETTRRGNRSPSGYVEIPASPTTDGGDR</sequence>
<dbReference type="STRING" id="1223545.GS4_02_01730"/>
<name>M0QGE1_9ACTN</name>
<evidence type="ECO:0000313" key="3">
    <source>
        <dbReference type="EMBL" id="GAC66462.1"/>
    </source>
</evidence>
<feature type="region of interest" description="Disordered" evidence="2">
    <location>
        <begin position="1"/>
        <end position="22"/>
    </location>
</feature>
<comment type="similarity">
    <text evidence="1">Belongs to the asp23 family.</text>
</comment>
<dbReference type="eggNOG" id="COG1302">
    <property type="taxonomic scope" value="Bacteria"/>
</dbReference>
<proteinExistence type="inferred from homology"/>
<dbReference type="EMBL" id="BANX01000002">
    <property type="protein sequence ID" value="GAC66462.1"/>
    <property type="molecule type" value="Genomic_DNA"/>
</dbReference>
<comment type="caution">
    <text evidence="3">The sequence shown here is derived from an EMBL/GenBank/DDBJ whole genome shotgun (WGS) entry which is preliminary data.</text>
</comment>
<reference evidence="3 4" key="1">
    <citation type="submission" date="2013-01" db="EMBL/GenBank/DDBJ databases">
        <title>Whole genome shotgun sequence of Gordonia soli NBRC 108243.</title>
        <authorList>
            <person name="Isaki-Nakamura S."/>
            <person name="Hosoyama A."/>
            <person name="Tsuchikane K."/>
            <person name="Ando Y."/>
            <person name="Baba S."/>
            <person name="Ohji S."/>
            <person name="Hamada M."/>
            <person name="Tamura T."/>
            <person name="Yamazoe A."/>
            <person name="Yamazaki S."/>
            <person name="Fujita N."/>
        </authorList>
    </citation>
    <scope>NUCLEOTIDE SEQUENCE [LARGE SCALE GENOMIC DNA]</scope>
    <source>
        <strain evidence="3 4">NBRC 108243</strain>
    </source>
</reference>
<gene>
    <name evidence="3" type="ORF">GS4_02_01730</name>
</gene>
<evidence type="ECO:0000256" key="1">
    <source>
        <dbReference type="ARBA" id="ARBA00005721"/>
    </source>
</evidence>
<dbReference type="Pfam" id="PF03780">
    <property type="entry name" value="Asp23"/>
    <property type="match status" value="1"/>
</dbReference>
<evidence type="ECO:0008006" key="5">
    <source>
        <dbReference type="Google" id="ProtNLM"/>
    </source>
</evidence>
<dbReference type="RefSeq" id="WP_007616703.1">
    <property type="nucleotide sequence ID" value="NZ_BANX01000002.1"/>
</dbReference>
<dbReference type="AlphaFoldDB" id="M0QGE1"/>
<keyword evidence="4" id="KW-1185">Reference proteome</keyword>
<accession>M0QGE1</accession>
<dbReference type="Proteomes" id="UP000011666">
    <property type="component" value="Unassembled WGS sequence"/>
</dbReference>
<dbReference type="InterPro" id="IPR005531">
    <property type="entry name" value="Asp23"/>
</dbReference>
<evidence type="ECO:0000256" key="2">
    <source>
        <dbReference type="SAM" id="MobiDB-lite"/>
    </source>
</evidence>
<evidence type="ECO:0000313" key="4">
    <source>
        <dbReference type="Proteomes" id="UP000011666"/>
    </source>
</evidence>
<feature type="region of interest" description="Disordered" evidence="2">
    <location>
        <begin position="145"/>
        <end position="167"/>
    </location>
</feature>
<protein>
    <recommendedName>
        <fullName evidence="5">Asp23/Gls24 family envelope stress response protein</fullName>
    </recommendedName>
</protein>